<gene>
    <name evidence="1" type="ORF">ACFSC0_13605</name>
</gene>
<accession>A0ABW4N2W3</accession>
<dbReference type="SUPFAM" id="SSF48239">
    <property type="entry name" value="Terpenoid cyclases/Protein prenyltransferases"/>
    <property type="match status" value="1"/>
</dbReference>
<dbReference type="InterPro" id="IPR008930">
    <property type="entry name" value="Terpenoid_cyclase/PrenylTrfase"/>
</dbReference>
<dbReference type="Proteomes" id="UP001597237">
    <property type="component" value="Unassembled WGS sequence"/>
</dbReference>
<evidence type="ECO:0000313" key="1">
    <source>
        <dbReference type="EMBL" id="MFD1784437.1"/>
    </source>
</evidence>
<organism evidence="1 2">
    <name type="scientific">Phenylobacterium terrae</name>
    <dbReference type="NCBI Taxonomy" id="2665495"/>
    <lineage>
        <taxon>Bacteria</taxon>
        <taxon>Pseudomonadati</taxon>
        <taxon>Pseudomonadota</taxon>
        <taxon>Alphaproteobacteria</taxon>
        <taxon>Caulobacterales</taxon>
        <taxon>Caulobacteraceae</taxon>
        <taxon>Phenylobacterium</taxon>
    </lineage>
</organism>
<dbReference type="RefSeq" id="WP_377283617.1">
    <property type="nucleotide sequence ID" value="NZ_JBHRSI010000009.1"/>
</dbReference>
<comment type="caution">
    <text evidence="1">The sequence shown here is derived from an EMBL/GenBank/DDBJ whole genome shotgun (WGS) entry which is preliminary data.</text>
</comment>
<sequence length="285" mass="30607">MADFERARDFIYGGARLIDRRAFAAEFEGADPGLVLTALAAYQNPDGGFGHGLEPDTRTPHSQPLNVEIALQYMADAGVCDAAMARRACDFLQGVSAPEGGVPILLPGFAAHAHAAHWTGYARPPELVPNGGLVGLLYKLGVDHPWREATAGRVWAWIEAEAGLGAHDILDAVWFLEAAPDRPRAEAAAARLAKALPAAAWFKEDPAAEGYGVTPLWYAPSPDAFCRPWFSDAAIENNLAHLSAAQQPDGGWPLTWNPPGPASELEWRGVQTLKALRTLKAYGRL</sequence>
<name>A0ABW4N2W3_9CAUL</name>
<evidence type="ECO:0000313" key="2">
    <source>
        <dbReference type="Proteomes" id="UP001597237"/>
    </source>
</evidence>
<dbReference type="EMBL" id="JBHUEY010000001">
    <property type="protein sequence ID" value="MFD1784437.1"/>
    <property type="molecule type" value="Genomic_DNA"/>
</dbReference>
<protein>
    <recommendedName>
        <fullName evidence="3">Prenyltransferase</fullName>
    </recommendedName>
</protein>
<reference evidence="2" key="1">
    <citation type="journal article" date="2019" name="Int. J. Syst. Evol. Microbiol.">
        <title>The Global Catalogue of Microorganisms (GCM) 10K type strain sequencing project: providing services to taxonomists for standard genome sequencing and annotation.</title>
        <authorList>
            <consortium name="The Broad Institute Genomics Platform"/>
            <consortium name="The Broad Institute Genome Sequencing Center for Infectious Disease"/>
            <person name="Wu L."/>
            <person name="Ma J."/>
        </authorList>
    </citation>
    <scope>NUCLEOTIDE SEQUENCE [LARGE SCALE GENOMIC DNA]</scope>
    <source>
        <strain evidence="2">DFY28</strain>
    </source>
</reference>
<dbReference type="Gene3D" id="1.50.10.20">
    <property type="match status" value="1"/>
</dbReference>
<keyword evidence="2" id="KW-1185">Reference proteome</keyword>
<proteinExistence type="predicted"/>
<evidence type="ECO:0008006" key="3">
    <source>
        <dbReference type="Google" id="ProtNLM"/>
    </source>
</evidence>